<name>A0ABV5GL90_9FLAO</name>
<organism evidence="1 2">
    <name type="scientific">Flavobacterium jumunjinense</name>
    <dbReference type="NCBI Taxonomy" id="998845"/>
    <lineage>
        <taxon>Bacteria</taxon>
        <taxon>Pseudomonadati</taxon>
        <taxon>Bacteroidota</taxon>
        <taxon>Flavobacteriia</taxon>
        <taxon>Flavobacteriales</taxon>
        <taxon>Flavobacteriaceae</taxon>
        <taxon>Flavobacterium</taxon>
    </lineage>
</organism>
<dbReference type="Proteomes" id="UP001589607">
    <property type="component" value="Unassembled WGS sequence"/>
</dbReference>
<dbReference type="EMBL" id="JBHMEY010000009">
    <property type="protein sequence ID" value="MFB9095746.1"/>
    <property type="molecule type" value="Genomic_DNA"/>
</dbReference>
<sequence length="215" mass="24926">MIKLLLITLTLFFNLNNVIGQTEMEVKVPKFDDNYSKTVQILESGKTDIDYKSFRESFIESKQFKIASKKSSKFRELEKEMYRQMSESKYDSIITTTKKMLSIDYTSMIAHKILRQTYTIVGDTLNAKKYKTIQFGLLKSIINNGDGKSCENGWSVIQISEEYFILNMLNVELDTQKIAGGICDQMEVIDKNGEKKVYYFEISNVFKGKENLKEK</sequence>
<gene>
    <name evidence="1" type="ORF">ACFFVF_04410</name>
</gene>
<dbReference type="Pfam" id="PF16266">
    <property type="entry name" value="DUF4919"/>
    <property type="match status" value="1"/>
</dbReference>
<comment type="caution">
    <text evidence="1">The sequence shown here is derived from an EMBL/GenBank/DDBJ whole genome shotgun (WGS) entry which is preliminary data.</text>
</comment>
<reference evidence="1 2" key="1">
    <citation type="submission" date="2024-09" db="EMBL/GenBank/DDBJ databases">
        <authorList>
            <person name="Sun Q."/>
            <person name="Mori K."/>
        </authorList>
    </citation>
    <scope>NUCLEOTIDE SEQUENCE [LARGE SCALE GENOMIC DNA]</scope>
    <source>
        <strain evidence="1 2">CECT 7955</strain>
    </source>
</reference>
<dbReference type="RefSeq" id="WP_236454925.1">
    <property type="nucleotide sequence ID" value="NZ_CBCSGE010000046.1"/>
</dbReference>
<evidence type="ECO:0000313" key="1">
    <source>
        <dbReference type="EMBL" id="MFB9095746.1"/>
    </source>
</evidence>
<accession>A0ABV5GL90</accession>
<protein>
    <submittedName>
        <fullName evidence="1">DUF4919 domain-containing protein</fullName>
    </submittedName>
</protein>
<keyword evidence="2" id="KW-1185">Reference proteome</keyword>
<dbReference type="InterPro" id="IPR032578">
    <property type="entry name" value="DUF4919"/>
</dbReference>
<evidence type="ECO:0000313" key="2">
    <source>
        <dbReference type="Proteomes" id="UP001589607"/>
    </source>
</evidence>
<proteinExistence type="predicted"/>